<reference evidence="1 2" key="1">
    <citation type="submission" date="2017-01" db="EMBL/GenBank/DDBJ databases">
        <title>Genome Analysis of Deinococcus marmoris KOPRI26562.</title>
        <authorList>
            <person name="Kim J.H."/>
            <person name="Oh H.-M."/>
        </authorList>
    </citation>
    <scope>NUCLEOTIDE SEQUENCE [LARGE SCALE GENOMIC DNA]</scope>
    <source>
        <strain evidence="1 2">KOPRI26562</strain>
    </source>
</reference>
<evidence type="ECO:0000313" key="1">
    <source>
        <dbReference type="EMBL" id="OLV15463.1"/>
    </source>
</evidence>
<dbReference type="EMBL" id="MSTI01000179">
    <property type="protein sequence ID" value="OLV15463.1"/>
    <property type="molecule type" value="Genomic_DNA"/>
</dbReference>
<name>A0A1U7NRB1_9DEIO</name>
<dbReference type="STRING" id="249408.BOO71_0014842"/>
<organism evidence="1 2">
    <name type="scientific">Deinococcus marmoris</name>
    <dbReference type="NCBI Taxonomy" id="249408"/>
    <lineage>
        <taxon>Bacteria</taxon>
        <taxon>Thermotogati</taxon>
        <taxon>Deinococcota</taxon>
        <taxon>Deinococci</taxon>
        <taxon>Deinococcales</taxon>
        <taxon>Deinococcaceae</taxon>
        <taxon>Deinococcus</taxon>
    </lineage>
</organism>
<gene>
    <name evidence="1" type="ORF">BOO71_0014842</name>
</gene>
<comment type="caution">
    <text evidence="1">The sequence shown here is derived from an EMBL/GenBank/DDBJ whole genome shotgun (WGS) entry which is preliminary data.</text>
</comment>
<proteinExistence type="predicted"/>
<sequence length="42" mass="4695">MHCCGEMCCQTSHRGWAATAVQDQDRTSTARLSDGELKIKLR</sequence>
<dbReference type="AlphaFoldDB" id="A0A1U7NRB1"/>
<protein>
    <submittedName>
        <fullName evidence="1">Uncharacterized protein</fullName>
    </submittedName>
</protein>
<accession>A0A1U7NRB1</accession>
<evidence type="ECO:0000313" key="2">
    <source>
        <dbReference type="Proteomes" id="UP000186607"/>
    </source>
</evidence>
<keyword evidence="2" id="KW-1185">Reference proteome</keyword>
<dbReference type="Proteomes" id="UP000186607">
    <property type="component" value="Unassembled WGS sequence"/>
</dbReference>